<evidence type="ECO:0000313" key="3">
    <source>
        <dbReference type="Proteomes" id="UP000176005"/>
    </source>
</evidence>
<organism evidence="2 3">
    <name type="scientific">Streptomyces nanshensis</name>
    <dbReference type="NCBI Taxonomy" id="518642"/>
    <lineage>
        <taxon>Bacteria</taxon>
        <taxon>Bacillati</taxon>
        <taxon>Actinomycetota</taxon>
        <taxon>Actinomycetes</taxon>
        <taxon>Kitasatosporales</taxon>
        <taxon>Streptomycetaceae</taxon>
        <taxon>Streptomyces</taxon>
    </lineage>
</organism>
<dbReference type="InterPro" id="IPR019197">
    <property type="entry name" value="Biotin-prot_ligase_N"/>
</dbReference>
<dbReference type="SUPFAM" id="SSF52317">
    <property type="entry name" value="Class I glutamine amidotransferase-like"/>
    <property type="match status" value="1"/>
</dbReference>
<reference evidence="2 3" key="1">
    <citation type="journal article" date="2016" name="Front. Microbiol.">
        <title>Comparative Genomics Analysis of Streptomyces Species Reveals Their Adaptation to the Marine Environment and Their Diversity at the Genomic Level.</title>
        <authorList>
            <person name="Tian X."/>
            <person name="Zhang Z."/>
            <person name="Yang T."/>
            <person name="Chen M."/>
            <person name="Li J."/>
            <person name="Chen F."/>
            <person name="Yang J."/>
            <person name="Li W."/>
            <person name="Zhang B."/>
            <person name="Zhang Z."/>
            <person name="Wu J."/>
            <person name="Zhang C."/>
            <person name="Long L."/>
            <person name="Xiao J."/>
        </authorList>
    </citation>
    <scope>NUCLEOTIDE SEQUENCE [LARGE SCALE GENOMIC DNA]</scope>
    <source>
        <strain evidence="2 3">SCSIO 10429</strain>
    </source>
</reference>
<dbReference type="Gene3D" id="3.40.50.880">
    <property type="match status" value="1"/>
</dbReference>
<dbReference type="EMBL" id="LJGW01000111">
    <property type="protein sequence ID" value="OEV12893.1"/>
    <property type="molecule type" value="Genomic_DNA"/>
</dbReference>
<gene>
    <name evidence="2" type="ORF">AN218_06570</name>
</gene>
<evidence type="ECO:0000313" key="2">
    <source>
        <dbReference type="EMBL" id="OEV12893.1"/>
    </source>
</evidence>
<dbReference type="InterPro" id="IPR029062">
    <property type="entry name" value="Class_I_gatase-like"/>
</dbReference>
<sequence>MSAAACSRADEPPRRTAPLAALVYRGPAALDGCPEAVASLLRRAPRPFTVKYVGPDEELPLTADTLADADLYAQPGGNDDVEGTWEELRGAAGTVRDWIHDGGRYLGFCMGGYLAAGDPGFDLLPGGTDAYISSPDASVHDGRDTVVAVTWRDKPRHMYFQDGPAFFLDEGAEASVLATYDNGTVAAAVSPYGKGRVGVVGPHPEADASWYADEGLRNPDGVRFDLGHDLVDQTVRGL</sequence>
<comment type="caution">
    <text evidence="2">The sequence shown here is derived from an EMBL/GenBank/DDBJ whole genome shotgun (WGS) entry which is preliminary data.</text>
</comment>
<dbReference type="PATRIC" id="fig|518642.10.peg.6880"/>
<feature type="domain" description="Biotin-protein ligase N-terminal" evidence="1">
    <location>
        <begin position="22"/>
        <end position="121"/>
    </location>
</feature>
<dbReference type="AlphaFoldDB" id="A0A1E7LA76"/>
<accession>A0A1E7LA76</accession>
<protein>
    <recommendedName>
        <fullName evidence="1">Biotin-protein ligase N-terminal domain-containing protein</fullName>
    </recommendedName>
</protein>
<proteinExistence type="predicted"/>
<keyword evidence="3" id="KW-1185">Reference proteome</keyword>
<name>A0A1E7LA76_9ACTN</name>
<dbReference type="Proteomes" id="UP000176005">
    <property type="component" value="Unassembled WGS sequence"/>
</dbReference>
<dbReference type="Pfam" id="PF09825">
    <property type="entry name" value="BPL_N"/>
    <property type="match status" value="1"/>
</dbReference>
<evidence type="ECO:0000259" key="1">
    <source>
        <dbReference type="Pfam" id="PF09825"/>
    </source>
</evidence>